<reference evidence="3" key="1">
    <citation type="submission" date="2019-11" db="EMBL/GenBank/DDBJ databases">
        <authorList>
            <person name="Feng L."/>
        </authorList>
    </citation>
    <scope>NUCLEOTIDE SEQUENCE</scope>
    <source>
        <strain evidence="3">IbartlettiiLFYP30</strain>
    </source>
</reference>
<dbReference type="PANTHER" id="PTHR43681">
    <property type="entry name" value="TRANSMEMBRANE GTPASE FZO"/>
    <property type="match status" value="1"/>
</dbReference>
<dbReference type="Gene3D" id="3.40.50.300">
    <property type="entry name" value="P-loop containing nucleotide triphosphate hydrolases"/>
    <property type="match status" value="1"/>
</dbReference>
<dbReference type="SUPFAM" id="SSF52540">
    <property type="entry name" value="P-loop containing nucleoside triphosphate hydrolases"/>
    <property type="match status" value="1"/>
</dbReference>
<evidence type="ECO:0000259" key="2">
    <source>
        <dbReference type="Pfam" id="PF00350"/>
    </source>
</evidence>
<proteinExistence type="predicted"/>
<dbReference type="InterPro" id="IPR045063">
    <property type="entry name" value="Dynamin_N"/>
</dbReference>
<name>A0A6N3E220_9FIRM</name>
<dbReference type="PANTHER" id="PTHR43681:SF1">
    <property type="entry name" value="SARCALUMENIN"/>
    <property type="match status" value="1"/>
</dbReference>
<organism evidence="3">
    <name type="scientific">Intestinibacter bartlettii</name>
    <dbReference type="NCBI Taxonomy" id="261299"/>
    <lineage>
        <taxon>Bacteria</taxon>
        <taxon>Bacillati</taxon>
        <taxon>Bacillota</taxon>
        <taxon>Clostridia</taxon>
        <taxon>Peptostreptococcales</taxon>
        <taxon>Peptostreptococcaceae</taxon>
        <taxon>Intestinibacter</taxon>
    </lineage>
</organism>
<sequence>MSLKIDERTNDMKELYDKIILKSKTLSLDVYKQNLKDKQINIEKFIHILSNIKQGSISRDVLEKLIFISNEFKELHENFDDKLMIFIVGDGNVGKSTLLNALVGKEVAKTNLLPTTWNIDVYSPELSKDNAIIKYTNGKQETLSVEKAKQKVNEEDKQIKESKKIFNKKLKEESKDIKNNKEQIEEIKMYLGKKYIYKSNICEVRWPVKSKFLLEECLLVDTPGLNQNFDSLKQIGDVDSYYHKADGVIWILDGNKISSQSPNTLLRELDDGLKNVGGVRENIIGVINRVDLLRNNGGQEAIDKVYNDAVKYFGNKFTKIIPISASEAYKGISNNDKNMIEKSGIDYLRKAIEQIFLSKADIVKGKAKEQGSNKLIKETKSILNDYKKKIDYYNKMYISKEANIKSSKENLINSIKEELSTLISNYLDEVNSRVEIYVDQLSNGEGIDFIKNTIYKVNEFESTRNSFIENKKLEIKNNTDTWENLCKISEYKYIQPKANKNYLSINVSINFNNIDTSAFFTPSAQGTLMSSLGNLIGKIGFLLRKNRIKQNLMRTIRIQCEDMEKQLIGEIESIINQNYENCILKILNVTFKNVLFDVNEVENVKLSIGNLEKYIDKTPTEHTFEEIVGISGKDEYLKKRLKKKIIT</sequence>
<gene>
    <name evidence="3" type="ORF">IBLFYP30_02435</name>
</gene>
<keyword evidence="1" id="KW-0175">Coiled coil</keyword>
<dbReference type="EMBL" id="CACRUE010000033">
    <property type="protein sequence ID" value="VYU35130.1"/>
    <property type="molecule type" value="Genomic_DNA"/>
</dbReference>
<dbReference type="InterPro" id="IPR051943">
    <property type="entry name" value="TRAFAC_Dynamin-like_GTPase"/>
</dbReference>
<dbReference type="RefSeq" id="WP_156531074.1">
    <property type="nucleotide sequence ID" value="NZ_CACRUE010000033.1"/>
</dbReference>
<protein>
    <submittedName>
        <fullName evidence="3">GTPase Era</fullName>
    </submittedName>
</protein>
<feature type="domain" description="Dynamin N-terminal" evidence="2">
    <location>
        <begin position="85"/>
        <end position="288"/>
    </location>
</feature>
<evidence type="ECO:0000256" key="1">
    <source>
        <dbReference type="SAM" id="Coils"/>
    </source>
</evidence>
<evidence type="ECO:0000313" key="3">
    <source>
        <dbReference type="EMBL" id="VYU35130.1"/>
    </source>
</evidence>
<dbReference type="AlphaFoldDB" id="A0A6N3E220"/>
<feature type="coiled-coil region" evidence="1">
    <location>
        <begin position="145"/>
        <end position="187"/>
    </location>
</feature>
<dbReference type="InterPro" id="IPR027417">
    <property type="entry name" value="P-loop_NTPase"/>
</dbReference>
<accession>A0A6N3E220</accession>
<dbReference type="Pfam" id="PF00350">
    <property type="entry name" value="Dynamin_N"/>
    <property type="match status" value="1"/>
</dbReference>